<dbReference type="SMART" id="SM00980">
    <property type="entry name" value="THAP"/>
    <property type="match status" value="1"/>
</dbReference>
<evidence type="ECO:0000256" key="6">
    <source>
        <dbReference type="SAM" id="Coils"/>
    </source>
</evidence>
<dbReference type="GO" id="GO:0008270">
    <property type="term" value="F:zinc ion binding"/>
    <property type="evidence" value="ECO:0007669"/>
    <property type="project" value="UniProtKB-KW"/>
</dbReference>
<feature type="coiled-coil region" evidence="6">
    <location>
        <begin position="153"/>
        <end position="180"/>
    </location>
</feature>
<dbReference type="Gene3D" id="6.20.210.20">
    <property type="entry name" value="THAP domain"/>
    <property type="match status" value="1"/>
</dbReference>
<dbReference type="InterPro" id="IPR006612">
    <property type="entry name" value="THAP_Znf"/>
</dbReference>
<comment type="caution">
    <text evidence="8">The sequence shown here is derived from an EMBL/GenBank/DDBJ whole genome shotgun (WGS) entry which is preliminary data.</text>
</comment>
<keyword evidence="9" id="KW-1185">Reference proteome</keyword>
<dbReference type="Pfam" id="PF05485">
    <property type="entry name" value="THAP"/>
    <property type="match status" value="1"/>
</dbReference>
<dbReference type="SMART" id="SM00692">
    <property type="entry name" value="DM3"/>
    <property type="match status" value="1"/>
</dbReference>
<evidence type="ECO:0000313" key="9">
    <source>
        <dbReference type="Proteomes" id="UP001314229"/>
    </source>
</evidence>
<keyword evidence="1" id="KW-0479">Metal-binding</keyword>
<feature type="domain" description="THAP-type" evidence="7">
    <location>
        <begin position="10"/>
        <end position="92"/>
    </location>
</feature>
<name>A0AAV1NL48_SCOSC</name>
<dbReference type="PANTHER" id="PTHR47696">
    <property type="entry name" value="THAP DOMAIN-CONTAINING PROTEIN 2"/>
    <property type="match status" value="1"/>
</dbReference>
<evidence type="ECO:0000256" key="3">
    <source>
        <dbReference type="ARBA" id="ARBA00022833"/>
    </source>
</evidence>
<evidence type="ECO:0000256" key="4">
    <source>
        <dbReference type="ARBA" id="ARBA00023125"/>
    </source>
</evidence>
<dbReference type="PANTHER" id="PTHR47696:SF2">
    <property type="entry name" value="PROVISIONAL ORTHOLOG OF THAP DOMAIN CONTAINING 1"/>
    <property type="match status" value="1"/>
</dbReference>
<sequence>MWQTLQIEKMPHSCSAWRCTNRFTVETRSHGITFHRFPKDKGLRKQWETGLRREGFSATPSSMLCSEHFRPEDFDRTGQTVRIRDGSIPSVFCFPAHLQRPVPTRTSQTSKKAQETLSEDCSQLVKENEPLPVPNVDHSYTLPSSPDVLRARLSEALARVESLEREKRNAKDRERRAKNTVCGLLEDLRAKKVINEELKERLDLYSELQHRIYREQNPLTLEPPACTFSIQMLSLTVMIVDYIKLNIL</sequence>
<dbReference type="InterPro" id="IPR026521">
    <property type="entry name" value="THAP2"/>
</dbReference>
<dbReference type="InterPro" id="IPR038441">
    <property type="entry name" value="THAP_Znf_sf"/>
</dbReference>
<dbReference type="GO" id="GO:0003677">
    <property type="term" value="F:DNA binding"/>
    <property type="evidence" value="ECO:0007669"/>
    <property type="project" value="UniProtKB-UniRule"/>
</dbReference>
<organism evidence="8 9">
    <name type="scientific">Scomber scombrus</name>
    <name type="common">Atlantic mackerel</name>
    <name type="synonym">Scomber vernalis</name>
    <dbReference type="NCBI Taxonomy" id="13677"/>
    <lineage>
        <taxon>Eukaryota</taxon>
        <taxon>Metazoa</taxon>
        <taxon>Chordata</taxon>
        <taxon>Craniata</taxon>
        <taxon>Vertebrata</taxon>
        <taxon>Euteleostomi</taxon>
        <taxon>Actinopterygii</taxon>
        <taxon>Neopterygii</taxon>
        <taxon>Teleostei</taxon>
        <taxon>Neoteleostei</taxon>
        <taxon>Acanthomorphata</taxon>
        <taxon>Pelagiaria</taxon>
        <taxon>Scombriformes</taxon>
        <taxon>Scombridae</taxon>
        <taxon>Scomber</taxon>
    </lineage>
</organism>
<keyword evidence="3" id="KW-0862">Zinc</keyword>
<dbReference type="AlphaFoldDB" id="A0AAV1NL48"/>
<gene>
    <name evidence="8" type="ORF">FSCOSCO3_A002066</name>
</gene>
<evidence type="ECO:0000256" key="2">
    <source>
        <dbReference type="ARBA" id="ARBA00022771"/>
    </source>
</evidence>
<protein>
    <submittedName>
        <fullName evidence="8">THAP domain-containing protein 6-like</fullName>
    </submittedName>
</protein>
<evidence type="ECO:0000259" key="7">
    <source>
        <dbReference type="PROSITE" id="PS50950"/>
    </source>
</evidence>
<evidence type="ECO:0000256" key="5">
    <source>
        <dbReference type="PROSITE-ProRule" id="PRU00309"/>
    </source>
</evidence>
<dbReference type="PROSITE" id="PS50950">
    <property type="entry name" value="ZF_THAP"/>
    <property type="match status" value="1"/>
</dbReference>
<keyword evidence="6" id="KW-0175">Coiled coil</keyword>
<evidence type="ECO:0000256" key="1">
    <source>
        <dbReference type="ARBA" id="ARBA00022723"/>
    </source>
</evidence>
<evidence type="ECO:0000313" key="8">
    <source>
        <dbReference type="EMBL" id="CAK6959878.1"/>
    </source>
</evidence>
<dbReference type="Proteomes" id="UP001314229">
    <property type="component" value="Unassembled WGS sequence"/>
</dbReference>
<dbReference type="EMBL" id="CAWUFR010000042">
    <property type="protein sequence ID" value="CAK6959878.1"/>
    <property type="molecule type" value="Genomic_DNA"/>
</dbReference>
<keyword evidence="4 5" id="KW-0238">DNA-binding</keyword>
<accession>A0AAV1NL48</accession>
<reference evidence="8 9" key="1">
    <citation type="submission" date="2024-01" db="EMBL/GenBank/DDBJ databases">
        <authorList>
            <person name="Alioto T."/>
            <person name="Alioto T."/>
            <person name="Gomez Garrido J."/>
        </authorList>
    </citation>
    <scope>NUCLEOTIDE SEQUENCE [LARGE SCALE GENOMIC DNA]</scope>
</reference>
<proteinExistence type="predicted"/>
<keyword evidence="2 5" id="KW-0863">Zinc-finger</keyword>
<dbReference type="SUPFAM" id="SSF57716">
    <property type="entry name" value="Glucocorticoid receptor-like (DNA-binding domain)"/>
    <property type="match status" value="1"/>
</dbReference>